<dbReference type="GO" id="GO:0016121">
    <property type="term" value="P:carotene catabolic process"/>
    <property type="evidence" value="ECO:0007669"/>
    <property type="project" value="TreeGrafter"/>
</dbReference>
<dbReference type="GO" id="GO:0046872">
    <property type="term" value="F:metal ion binding"/>
    <property type="evidence" value="ECO:0007669"/>
    <property type="project" value="UniProtKB-KW"/>
</dbReference>
<keyword evidence="3" id="KW-0560">Oxidoreductase</keyword>
<reference evidence="6" key="1">
    <citation type="submission" date="2022-01" db="EMBL/GenBank/DDBJ databases">
        <authorList>
            <person name="King R."/>
        </authorList>
    </citation>
    <scope>NUCLEOTIDE SEQUENCE</scope>
</reference>
<feature type="binding site" evidence="5">
    <location>
        <position position="286"/>
    </location>
    <ligand>
        <name>Fe cation</name>
        <dbReference type="ChEBI" id="CHEBI:24875"/>
        <note>catalytic</note>
    </ligand>
</feature>
<evidence type="ECO:0000256" key="4">
    <source>
        <dbReference type="ARBA" id="ARBA00023004"/>
    </source>
</evidence>
<dbReference type="PANTHER" id="PTHR10543:SF24">
    <property type="entry name" value="CAROTENOID ISOMEROOXYGENASE"/>
    <property type="match status" value="1"/>
</dbReference>
<feature type="binding site" evidence="5">
    <location>
        <position position="556"/>
    </location>
    <ligand>
        <name>Fe cation</name>
        <dbReference type="ChEBI" id="CHEBI:24875"/>
        <note>catalytic</note>
    </ligand>
</feature>
<dbReference type="GO" id="GO:0010436">
    <property type="term" value="F:carotenoid dioxygenase activity"/>
    <property type="evidence" value="ECO:0007669"/>
    <property type="project" value="TreeGrafter"/>
</dbReference>
<dbReference type="AlphaFoldDB" id="A0A9P0D0A4"/>
<organism evidence="6 7">
    <name type="scientific">Psylliodes chrysocephalus</name>
    <dbReference type="NCBI Taxonomy" id="3402493"/>
    <lineage>
        <taxon>Eukaryota</taxon>
        <taxon>Metazoa</taxon>
        <taxon>Ecdysozoa</taxon>
        <taxon>Arthropoda</taxon>
        <taxon>Hexapoda</taxon>
        <taxon>Insecta</taxon>
        <taxon>Pterygota</taxon>
        <taxon>Neoptera</taxon>
        <taxon>Endopterygota</taxon>
        <taxon>Coleoptera</taxon>
        <taxon>Polyphaga</taxon>
        <taxon>Cucujiformia</taxon>
        <taxon>Chrysomeloidea</taxon>
        <taxon>Chrysomelidae</taxon>
        <taxon>Galerucinae</taxon>
        <taxon>Alticini</taxon>
        <taxon>Psylliodes</taxon>
    </lineage>
</organism>
<keyword evidence="4 5" id="KW-0408">Iron</keyword>
<evidence type="ECO:0000256" key="1">
    <source>
        <dbReference type="ARBA" id="ARBA00006787"/>
    </source>
</evidence>
<sequence>MSVTNENLKEQIPSGSCSPVLGWSPLPPRRHLNFVNNEAPVKQVVGLENDLYPNCDVSIWLRSCETEIITPLKGEVKGDIPSWLNGSLIRNGPGSLRVGDEEFTHLFDSSALLHRFGIKNGEVTYQCRFLDSEIFRKNSAAKRIVMTEFGTRVVQDPCQSIFKRIAAIFKNEVSDNAMISVYPFGDKLYAFNEIPVVHQINSETLETEDKVKIDQYVSIVHHTSHPHVLNDGTVYNLGLSVYATGLYHTIVRYPKIENGNSKSMFKNGEIVATIPARWTLNPSYMHSFGITDNYYIIVEQPLSISVPGIITSKFKNEPLAGCFRWFHEEYTRISVVSRSTGKLYRTFYAESFFYLHIINQYESENDIVIDICIYKDPYMLDCMYVETMKSMQQNPDYAKMFRGRPARFVLPINPDLNTTEKTQLHNGKMIVKPEKLCNLGCETPRINYESYLGKPYRYFYAISADVDADNPGTLIKVDTQNKSTKTWGEKNCYPSEPIFVPSPGSTKEDEGIILSAMVWGREDTNHVGLLVLDGQTFTELGRAEFKTQSPVPKCLHGWFLAE</sequence>
<comment type="similarity">
    <text evidence="1">Belongs to the carotenoid oxygenase family.</text>
</comment>
<dbReference type="GO" id="GO:0003834">
    <property type="term" value="F:beta-carotene 15,15'-dioxygenase activity"/>
    <property type="evidence" value="ECO:0007669"/>
    <property type="project" value="TreeGrafter"/>
</dbReference>
<dbReference type="Pfam" id="PF03055">
    <property type="entry name" value="RPE65"/>
    <property type="match status" value="1"/>
</dbReference>
<protein>
    <submittedName>
        <fullName evidence="6">Uncharacterized protein</fullName>
    </submittedName>
</protein>
<dbReference type="EMBL" id="OV651816">
    <property type="protein sequence ID" value="CAH1109703.1"/>
    <property type="molecule type" value="Genomic_DNA"/>
</dbReference>
<feature type="binding site" evidence="5">
    <location>
        <position position="356"/>
    </location>
    <ligand>
        <name>Fe cation</name>
        <dbReference type="ChEBI" id="CHEBI:24875"/>
        <note>catalytic</note>
    </ligand>
</feature>
<name>A0A9P0D0A4_9CUCU</name>
<keyword evidence="7" id="KW-1185">Reference proteome</keyword>
<evidence type="ECO:0000313" key="6">
    <source>
        <dbReference type="EMBL" id="CAH1109703.1"/>
    </source>
</evidence>
<dbReference type="OrthoDB" id="1069523at2759"/>
<gene>
    <name evidence="6" type="ORF">PSYICH_LOCUS10714</name>
</gene>
<comment type="cofactor">
    <cofactor evidence="5">
        <name>Fe(2+)</name>
        <dbReference type="ChEBI" id="CHEBI:29033"/>
    </cofactor>
    <text evidence="5">Binds 1 Fe(2+) ion per subunit.</text>
</comment>
<dbReference type="Proteomes" id="UP001153636">
    <property type="component" value="Chromosome 4"/>
</dbReference>
<proteinExistence type="inferred from homology"/>
<feature type="binding site" evidence="5">
    <location>
        <position position="225"/>
    </location>
    <ligand>
        <name>Fe cation</name>
        <dbReference type="ChEBI" id="CHEBI:24875"/>
        <note>catalytic</note>
    </ligand>
</feature>
<dbReference type="GO" id="GO:0042574">
    <property type="term" value="P:retinal metabolic process"/>
    <property type="evidence" value="ECO:0007669"/>
    <property type="project" value="TreeGrafter"/>
</dbReference>
<evidence type="ECO:0000313" key="7">
    <source>
        <dbReference type="Proteomes" id="UP001153636"/>
    </source>
</evidence>
<evidence type="ECO:0000256" key="5">
    <source>
        <dbReference type="PIRSR" id="PIRSR604294-1"/>
    </source>
</evidence>
<evidence type="ECO:0000256" key="3">
    <source>
        <dbReference type="ARBA" id="ARBA00023002"/>
    </source>
</evidence>
<dbReference type="InterPro" id="IPR004294">
    <property type="entry name" value="Carotenoid_Oase"/>
</dbReference>
<dbReference type="PANTHER" id="PTHR10543">
    <property type="entry name" value="BETA-CAROTENE DIOXYGENASE"/>
    <property type="match status" value="1"/>
</dbReference>
<evidence type="ECO:0000256" key="2">
    <source>
        <dbReference type="ARBA" id="ARBA00022723"/>
    </source>
</evidence>
<accession>A0A9P0D0A4</accession>
<keyword evidence="2 5" id="KW-0479">Metal-binding</keyword>